<accession>A0AAE1YG59</accession>
<keyword evidence="2" id="KW-0812">Transmembrane</keyword>
<dbReference type="Proteomes" id="UP001293254">
    <property type="component" value="Unassembled WGS sequence"/>
</dbReference>
<organism evidence="3 4">
    <name type="scientific">Sesamum alatum</name>
    <dbReference type="NCBI Taxonomy" id="300844"/>
    <lineage>
        <taxon>Eukaryota</taxon>
        <taxon>Viridiplantae</taxon>
        <taxon>Streptophyta</taxon>
        <taxon>Embryophyta</taxon>
        <taxon>Tracheophyta</taxon>
        <taxon>Spermatophyta</taxon>
        <taxon>Magnoliopsida</taxon>
        <taxon>eudicotyledons</taxon>
        <taxon>Gunneridae</taxon>
        <taxon>Pentapetalae</taxon>
        <taxon>asterids</taxon>
        <taxon>lamiids</taxon>
        <taxon>Lamiales</taxon>
        <taxon>Pedaliaceae</taxon>
        <taxon>Sesamum</taxon>
    </lineage>
</organism>
<protein>
    <submittedName>
        <fullName evidence="3">Uncharacterized protein</fullName>
    </submittedName>
</protein>
<reference evidence="3" key="2">
    <citation type="journal article" date="2024" name="Plant">
        <title>Genomic evolution and insights into agronomic trait innovations of Sesamum species.</title>
        <authorList>
            <person name="Miao H."/>
            <person name="Wang L."/>
            <person name="Qu L."/>
            <person name="Liu H."/>
            <person name="Sun Y."/>
            <person name="Le M."/>
            <person name="Wang Q."/>
            <person name="Wei S."/>
            <person name="Zheng Y."/>
            <person name="Lin W."/>
            <person name="Duan Y."/>
            <person name="Cao H."/>
            <person name="Xiong S."/>
            <person name="Wang X."/>
            <person name="Wei L."/>
            <person name="Li C."/>
            <person name="Ma Q."/>
            <person name="Ju M."/>
            <person name="Zhao R."/>
            <person name="Li G."/>
            <person name="Mu C."/>
            <person name="Tian Q."/>
            <person name="Mei H."/>
            <person name="Zhang T."/>
            <person name="Gao T."/>
            <person name="Zhang H."/>
        </authorList>
    </citation>
    <scope>NUCLEOTIDE SEQUENCE</scope>
    <source>
        <strain evidence="3">3651</strain>
    </source>
</reference>
<dbReference type="EMBL" id="JACGWO010000004">
    <property type="protein sequence ID" value="KAK4429271.1"/>
    <property type="molecule type" value="Genomic_DNA"/>
</dbReference>
<sequence>MSPLLPAPLAKPNVSIIPRKFVSGLNQITILFGLDEKENNGRLNKHEPPQRHRHRHCREQDGHRRFSDSPNLSAPCSFFIKIIVCGLTMAFYLPLFMAVKSTVV</sequence>
<feature type="compositionally biased region" description="Basic and acidic residues" evidence="1">
    <location>
        <begin position="39"/>
        <end position="50"/>
    </location>
</feature>
<dbReference type="AlphaFoldDB" id="A0AAE1YG59"/>
<reference evidence="3" key="1">
    <citation type="submission" date="2020-06" db="EMBL/GenBank/DDBJ databases">
        <authorList>
            <person name="Li T."/>
            <person name="Hu X."/>
            <person name="Zhang T."/>
            <person name="Song X."/>
            <person name="Zhang H."/>
            <person name="Dai N."/>
            <person name="Sheng W."/>
            <person name="Hou X."/>
            <person name="Wei L."/>
        </authorList>
    </citation>
    <scope>NUCLEOTIDE SEQUENCE</scope>
    <source>
        <strain evidence="3">3651</strain>
        <tissue evidence="3">Leaf</tissue>
    </source>
</reference>
<evidence type="ECO:0000256" key="1">
    <source>
        <dbReference type="SAM" id="MobiDB-lite"/>
    </source>
</evidence>
<gene>
    <name evidence="3" type="ORF">Salat_1227400</name>
</gene>
<evidence type="ECO:0000256" key="2">
    <source>
        <dbReference type="SAM" id="Phobius"/>
    </source>
</evidence>
<feature type="compositionally biased region" description="Basic and acidic residues" evidence="1">
    <location>
        <begin position="58"/>
        <end position="67"/>
    </location>
</feature>
<feature type="transmembrane region" description="Helical" evidence="2">
    <location>
        <begin position="78"/>
        <end position="99"/>
    </location>
</feature>
<keyword evidence="2" id="KW-1133">Transmembrane helix</keyword>
<comment type="caution">
    <text evidence="3">The sequence shown here is derived from an EMBL/GenBank/DDBJ whole genome shotgun (WGS) entry which is preliminary data.</text>
</comment>
<name>A0AAE1YG59_9LAMI</name>
<proteinExistence type="predicted"/>
<keyword evidence="2" id="KW-0472">Membrane</keyword>
<keyword evidence="4" id="KW-1185">Reference proteome</keyword>
<feature type="region of interest" description="Disordered" evidence="1">
    <location>
        <begin position="39"/>
        <end position="68"/>
    </location>
</feature>
<evidence type="ECO:0000313" key="3">
    <source>
        <dbReference type="EMBL" id="KAK4429271.1"/>
    </source>
</evidence>
<evidence type="ECO:0000313" key="4">
    <source>
        <dbReference type="Proteomes" id="UP001293254"/>
    </source>
</evidence>